<keyword evidence="1" id="KW-0472">Membrane</keyword>
<evidence type="ECO:0000313" key="2">
    <source>
        <dbReference type="EMBL" id="TDW13099.1"/>
    </source>
</evidence>
<dbReference type="SUPFAM" id="SSF52540">
    <property type="entry name" value="P-loop containing nucleoside triphosphate hydrolases"/>
    <property type="match status" value="1"/>
</dbReference>
<dbReference type="PANTHER" id="PTHR30121:SF6">
    <property type="entry name" value="SLR6007 PROTEIN"/>
    <property type="match status" value="1"/>
</dbReference>
<dbReference type="InterPro" id="IPR027417">
    <property type="entry name" value="P-loop_NTPase"/>
</dbReference>
<dbReference type="Gene3D" id="3.40.50.300">
    <property type="entry name" value="P-loop containing nucleotide triphosphate hydrolases"/>
    <property type="match status" value="1"/>
</dbReference>
<gene>
    <name evidence="2" type="ORF">EDD63_1505</name>
</gene>
<dbReference type="Gene3D" id="1.10.8.730">
    <property type="match status" value="1"/>
</dbReference>
<evidence type="ECO:0000256" key="1">
    <source>
        <dbReference type="SAM" id="Phobius"/>
    </source>
</evidence>
<comment type="caution">
    <text evidence="2">The sequence shown here is derived from an EMBL/GenBank/DDBJ whole genome shotgun (WGS) entry which is preliminary data.</text>
</comment>
<protein>
    <submittedName>
        <fullName evidence="2">Type IV secretory pathway VirB4 component</fullName>
    </submittedName>
</protein>
<dbReference type="OrthoDB" id="9804380at2"/>
<keyword evidence="1" id="KW-1133">Transmembrane helix</keyword>
<name>A0A4R7ZAK2_9FIRM</name>
<dbReference type="AlphaFoldDB" id="A0A4R7ZAK2"/>
<dbReference type="InterPro" id="IPR051162">
    <property type="entry name" value="T4SS_component"/>
</dbReference>
<dbReference type="Proteomes" id="UP000294743">
    <property type="component" value="Unassembled WGS sequence"/>
</dbReference>
<sequence length="913" mass="105831">MNQKKDTKYYYYPKYVPPTMMVKGIYFYEWIIAVVIFSLCLWILGYIGLLFGLIFGSTVLILTHRSDGRENFLGQLSSSVKYIFSQRVLIKRPREDVVEIEETKVDMKSKKIRKKDKKKKPSKNKQEFMQDSFPFRSIEDGYIRMNDGRVMIFLRVNGNNLDFLSFREIEEMNKNLSKEFDRNKMKISFFIQDSTFNIKQNINFVRSVAEKSKVAFLRRLGNETASFMDVQKKTATKKANFLRVVVTQKQLATSSVDDIVDKTIKLFKDSLGLERTTQLELKQMLAIYAQRLFAEKLPDTELELEERYEEFLLVKKKREEKKIQLPGVYEFKDFITPVTTNFKSEKVYLGSNVLKTYGVSSFLASTEYNNLFAKISTLKGVTTSIHMDELSLSRFRSNVSLDVRAKGNTTNDVVDAIDAELDKESVLDSYKRIRTNNQKMFYITVYFQLVASSDDEFDILEAQFKEECDNVGVTVDPLQTKQKDAWISVNPVGKNMLDKYIKQNIPSESVANLYPFNDPSVLEKNGLPLGNITDRSEIVLFNPFTNRGANNNILILGYSGVGKTVLMWLLMQNAALSAYYIRNIDVEGICVDFIQKMGGINIDMAGNNEYAINPLQIRTPDEVENGIVDDYISEVKNFMRIYKPDWTNRTLDIFEEFLNKTYRSKDIYNSSDLKLLKPSDYPIFSDVVKIVSEAKSNWTEESIGTKDDYDEIIIGLRSCTEGADAKLFNRHTNLGGYDVDELQLINFDISKMLNSDLNRKLAQWSNVFTYISQFVNDNMKRSKEIMVFIDELHTFLKKQYMSVVEILETYERRFRKYNASFVKATQTVEELDNDDDDMKEKVKTLFSQPATKFMFHLGDIKYEQVASMMKLKSTEVEKLQEKRQGKCLMRIGSSTYDLSVMMPEWFKEVKADA</sequence>
<evidence type="ECO:0000313" key="3">
    <source>
        <dbReference type="Proteomes" id="UP000294743"/>
    </source>
</evidence>
<reference evidence="2 3" key="1">
    <citation type="submission" date="2019-03" db="EMBL/GenBank/DDBJ databases">
        <title>Genomic Encyclopedia of Type Strains, Phase IV (KMG-IV): sequencing the most valuable type-strain genomes for metagenomic binning, comparative biology and taxonomic classification.</title>
        <authorList>
            <person name="Goeker M."/>
        </authorList>
    </citation>
    <scope>NUCLEOTIDE SEQUENCE [LARGE SCALE GENOMIC DNA]</scope>
    <source>
        <strain evidence="2 3">DSM 28867</strain>
    </source>
</reference>
<keyword evidence="1" id="KW-0812">Transmembrane</keyword>
<keyword evidence="3" id="KW-1185">Reference proteome</keyword>
<dbReference type="RefSeq" id="WP_134171090.1">
    <property type="nucleotide sequence ID" value="NZ_SODD01000050.1"/>
</dbReference>
<feature type="transmembrane region" description="Helical" evidence="1">
    <location>
        <begin position="30"/>
        <end position="55"/>
    </location>
</feature>
<proteinExistence type="predicted"/>
<accession>A0A4R7ZAK2</accession>
<organism evidence="2 3">
    <name type="scientific">Breznakia blatticola</name>
    <dbReference type="NCBI Taxonomy" id="1754012"/>
    <lineage>
        <taxon>Bacteria</taxon>
        <taxon>Bacillati</taxon>
        <taxon>Bacillota</taxon>
        <taxon>Erysipelotrichia</taxon>
        <taxon>Erysipelotrichales</taxon>
        <taxon>Erysipelotrichaceae</taxon>
        <taxon>Breznakia</taxon>
    </lineage>
</organism>
<dbReference type="EMBL" id="SODD01000050">
    <property type="protein sequence ID" value="TDW13099.1"/>
    <property type="molecule type" value="Genomic_DNA"/>
</dbReference>
<dbReference type="PANTHER" id="PTHR30121">
    <property type="entry name" value="UNCHARACTERIZED PROTEIN YJGR-RELATED"/>
    <property type="match status" value="1"/>
</dbReference>